<proteinExistence type="predicted"/>
<keyword evidence="3" id="KW-0808">Transferase</keyword>
<dbReference type="RefSeq" id="WP_266053184.1">
    <property type="nucleotide sequence ID" value="NZ_JAPFQO010000009.1"/>
</dbReference>
<dbReference type="Gene3D" id="3.40.50.150">
    <property type="entry name" value="Vaccinia Virus protein VP39"/>
    <property type="match status" value="1"/>
</dbReference>
<gene>
    <name evidence="3" type="ORF">OO017_14100</name>
</gene>
<keyword evidence="1" id="KW-0472">Membrane</keyword>
<name>A0ABT3RGX5_9BACT</name>
<sequence length="249" mass="28790">MRKPFQGVTNIIRFNWHFYAIALMMVILLMLTATYLDSSLQPIIYTFCGLVSGSIVLSLLASLYVYDLSGLYRLNWITPQNTESQILNIHAGFDETSALLKDKFRNSALEVLDFYDPQKHTEVSIKRARKAYPPFSKTKQVETSDLQLQTCSADKIFVIFSAHEIRNIKERALFFQELARVLKPQGQIYITEHLRDLPNFVAYNIGFCHFYSRGSWLKVFRNANLNIRQEIKLTPFVSTFILDKNGNTL</sequence>
<keyword evidence="1" id="KW-1133">Transmembrane helix</keyword>
<dbReference type="GO" id="GO:0008168">
    <property type="term" value="F:methyltransferase activity"/>
    <property type="evidence" value="ECO:0007669"/>
    <property type="project" value="UniProtKB-KW"/>
</dbReference>
<feature type="transmembrane region" description="Helical" evidence="1">
    <location>
        <begin position="42"/>
        <end position="66"/>
    </location>
</feature>
<evidence type="ECO:0000313" key="3">
    <source>
        <dbReference type="EMBL" id="MCX2741086.1"/>
    </source>
</evidence>
<organism evidence="3 4">
    <name type="scientific">Pontibacter anaerobius</name>
    <dbReference type="NCBI Taxonomy" id="2993940"/>
    <lineage>
        <taxon>Bacteria</taxon>
        <taxon>Pseudomonadati</taxon>
        <taxon>Bacteroidota</taxon>
        <taxon>Cytophagia</taxon>
        <taxon>Cytophagales</taxon>
        <taxon>Hymenobacteraceae</taxon>
        <taxon>Pontibacter</taxon>
    </lineage>
</organism>
<feature type="transmembrane region" description="Helical" evidence="1">
    <location>
        <begin position="16"/>
        <end position="36"/>
    </location>
</feature>
<dbReference type="InterPro" id="IPR029063">
    <property type="entry name" value="SAM-dependent_MTases_sf"/>
</dbReference>
<dbReference type="EMBL" id="JAPFQO010000009">
    <property type="protein sequence ID" value="MCX2741086.1"/>
    <property type="molecule type" value="Genomic_DNA"/>
</dbReference>
<dbReference type="Pfam" id="PF08241">
    <property type="entry name" value="Methyltransf_11"/>
    <property type="match status" value="1"/>
</dbReference>
<dbReference type="GO" id="GO:0032259">
    <property type="term" value="P:methylation"/>
    <property type="evidence" value="ECO:0007669"/>
    <property type="project" value="UniProtKB-KW"/>
</dbReference>
<keyword evidence="4" id="KW-1185">Reference proteome</keyword>
<protein>
    <submittedName>
        <fullName evidence="3">Methyltransferase domain-containing protein</fullName>
    </submittedName>
</protein>
<evidence type="ECO:0000313" key="4">
    <source>
        <dbReference type="Proteomes" id="UP001207228"/>
    </source>
</evidence>
<evidence type="ECO:0000259" key="2">
    <source>
        <dbReference type="Pfam" id="PF08241"/>
    </source>
</evidence>
<keyword evidence="3" id="KW-0489">Methyltransferase</keyword>
<comment type="caution">
    <text evidence="3">The sequence shown here is derived from an EMBL/GenBank/DDBJ whole genome shotgun (WGS) entry which is preliminary data.</text>
</comment>
<dbReference type="InterPro" id="IPR013216">
    <property type="entry name" value="Methyltransf_11"/>
</dbReference>
<accession>A0ABT3RGX5</accession>
<evidence type="ECO:0000256" key="1">
    <source>
        <dbReference type="SAM" id="Phobius"/>
    </source>
</evidence>
<dbReference type="Proteomes" id="UP001207228">
    <property type="component" value="Unassembled WGS sequence"/>
</dbReference>
<keyword evidence="1" id="KW-0812">Transmembrane</keyword>
<reference evidence="3 4" key="1">
    <citation type="submission" date="2022-11" db="EMBL/GenBank/DDBJ databases">
        <title>The characterization of three novel Bacteroidetes species and genomic analysis of their roles in tidal elemental geochemical cycles.</title>
        <authorList>
            <person name="Ma K.-J."/>
        </authorList>
    </citation>
    <scope>NUCLEOTIDE SEQUENCE [LARGE SCALE GENOMIC DNA]</scope>
    <source>
        <strain evidence="3 4">M82</strain>
    </source>
</reference>
<feature type="domain" description="Methyltransferase type 11" evidence="2">
    <location>
        <begin position="124"/>
        <end position="190"/>
    </location>
</feature>
<dbReference type="SUPFAM" id="SSF53335">
    <property type="entry name" value="S-adenosyl-L-methionine-dependent methyltransferases"/>
    <property type="match status" value="1"/>
</dbReference>